<keyword evidence="2 5" id="KW-0378">Hydrolase</keyword>
<proteinExistence type="inferred from homology"/>
<dbReference type="InterPro" id="IPR044965">
    <property type="entry name" value="Glyco_hydro_17_plant"/>
</dbReference>
<evidence type="ECO:0000256" key="2">
    <source>
        <dbReference type="ARBA" id="ARBA00022801"/>
    </source>
</evidence>
<organism evidence="7 8">
    <name type="scientific">Stephania yunnanensis</name>
    <dbReference type="NCBI Taxonomy" id="152371"/>
    <lineage>
        <taxon>Eukaryota</taxon>
        <taxon>Viridiplantae</taxon>
        <taxon>Streptophyta</taxon>
        <taxon>Embryophyta</taxon>
        <taxon>Tracheophyta</taxon>
        <taxon>Spermatophyta</taxon>
        <taxon>Magnoliopsida</taxon>
        <taxon>Ranunculales</taxon>
        <taxon>Menispermaceae</taxon>
        <taxon>Menispermoideae</taxon>
        <taxon>Cissampelideae</taxon>
        <taxon>Stephania</taxon>
    </lineage>
</organism>
<feature type="chain" id="PRO_5043045356" evidence="6">
    <location>
        <begin position="34"/>
        <end position="652"/>
    </location>
</feature>
<reference evidence="7 8" key="1">
    <citation type="submission" date="2024-01" db="EMBL/GenBank/DDBJ databases">
        <title>Genome assemblies of Stephania.</title>
        <authorList>
            <person name="Yang L."/>
        </authorList>
    </citation>
    <scope>NUCLEOTIDE SEQUENCE [LARGE SCALE GENOMIC DNA]</scope>
    <source>
        <strain evidence="7">YNDBR</strain>
        <tissue evidence="7">Leaf</tissue>
    </source>
</reference>
<evidence type="ECO:0000256" key="5">
    <source>
        <dbReference type="RuleBase" id="RU004336"/>
    </source>
</evidence>
<dbReference type="SUPFAM" id="SSF51445">
    <property type="entry name" value="(Trans)glycosidases"/>
    <property type="match status" value="2"/>
</dbReference>
<dbReference type="EMBL" id="JBBNAF010000007">
    <property type="protein sequence ID" value="KAK9128856.1"/>
    <property type="molecule type" value="Genomic_DNA"/>
</dbReference>
<keyword evidence="6" id="KW-0732">Signal</keyword>
<dbReference type="GO" id="GO:0005975">
    <property type="term" value="P:carbohydrate metabolic process"/>
    <property type="evidence" value="ECO:0007669"/>
    <property type="project" value="InterPro"/>
</dbReference>
<dbReference type="Pfam" id="PF00332">
    <property type="entry name" value="Glyco_hydro_17"/>
    <property type="match status" value="2"/>
</dbReference>
<dbReference type="PROSITE" id="PS00587">
    <property type="entry name" value="GLYCOSYL_HYDROL_F17"/>
    <property type="match status" value="2"/>
</dbReference>
<name>A0AAP0J7F6_9MAGN</name>
<feature type="signal peptide" evidence="6">
    <location>
        <begin position="1"/>
        <end position="33"/>
    </location>
</feature>
<dbReference type="InterPro" id="IPR000490">
    <property type="entry name" value="Glyco_hydro_17"/>
</dbReference>
<dbReference type="Proteomes" id="UP001420932">
    <property type="component" value="Unassembled WGS sequence"/>
</dbReference>
<evidence type="ECO:0000256" key="6">
    <source>
        <dbReference type="SAM" id="SignalP"/>
    </source>
</evidence>
<comment type="caution">
    <text evidence="7">The sequence shown here is derived from an EMBL/GenBank/DDBJ whole genome shotgun (WGS) entry which is preliminary data.</text>
</comment>
<dbReference type="AlphaFoldDB" id="A0AAP0J7F6"/>
<dbReference type="FunFam" id="3.20.20.80:FF:000010">
    <property type="entry name" value="glucan endo-1,3-beta-glucosidase, basic"/>
    <property type="match status" value="2"/>
</dbReference>
<protein>
    <submittedName>
        <fullName evidence="7">Uncharacterized protein</fullName>
    </submittedName>
</protein>
<comment type="similarity">
    <text evidence="1 4">Belongs to the glycosyl hydrolase 17 family.</text>
</comment>
<dbReference type="Gene3D" id="3.20.20.80">
    <property type="entry name" value="Glycosidases"/>
    <property type="match status" value="2"/>
</dbReference>
<evidence type="ECO:0000313" key="7">
    <source>
        <dbReference type="EMBL" id="KAK9128856.1"/>
    </source>
</evidence>
<dbReference type="InterPro" id="IPR017853">
    <property type="entry name" value="GH"/>
</dbReference>
<dbReference type="GO" id="GO:0004553">
    <property type="term" value="F:hydrolase activity, hydrolyzing O-glycosyl compounds"/>
    <property type="evidence" value="ECO:0007669"/>
    <property type="project" value="InterPro"/>
</dbReference>
<dbReference type="PANTHER" id="PTHR32227">
    <property type="entry name" value="GLUCAN ENDO-1,3-BETA-GLUCOSIDASE BG1-RELATED-RELATED"/>
    <property type="match status" value="1"/>
</dbReference>
<evidence type="ECO:0000256" key="1">
    <source>
        <dbReference type="ARBA" id="ARBA00008773"/>
    </source>
</evidence>
<keyword evidence="8" id="KW-1185">Reference proteome</keyword>
<gene>
    <name evidence="7" type="ORF">Syun_017653</name>
</gene>
<keyword evidence="3 5" id="KW-0326">Glycosidase</keyword>
<evidence type="ECO:0000256" key="3">
    <source>
        <dbReference type="ARBA" id="ARBA00023295"/>
    </source>
</evidence>
<evidence type="ECO:0000313" key="8">
    <source>
        <dbReference type="Proteomes" id="UP001420932"/>
    </source>
</evidence>
<accession>A0AAP0J7F6</accession>
<sequence>MATILVCNKASSLMAVTALLLGLLLGSLEATGAQSIGVCYGRNGNNLPSPPEVVALYRQRNIGRMRIYDPAQDVLQALRGSNIEVILGVPNPDLQRLASDQGAANNWVQTNVRNFPDVRFKYIAVGNEISPGGMNPQYASFVLPAMRNINNALGGQRGQIKVTTAIDTGVVTNAFPPSNGVFRNDAGQYMRDIVGFLAANGAPILVNVYPYFGYIFNKAQIKLAYAQFTLPNPEVIDTNNNLRYQNLFDALVDAFYAALGRAGGSSVEIVVSESGWPSAGGDTTSIDLARTYNQNLINHVRRGTPLKPRPIEAYIFAMFNENNKSPEFEKNFGLFYPRVQSIGVCYGQLGDNLPSKQEVVDLYKSKGIGSMRIYFPEPETLQALGGSNIELIMDVPVDKLESIASDANAANDWVQNNIKNYPDVKFKYIAVGNEVSPVNGKAQYASFVLPAMQNINRAIADAGLQIKVTTSLETGVLDVPSYPPSRGSFKADVQQFLSPIINFLVNNGSPLLVNVYPYFSINDPNIKLEYALFTLPSAEFSDGQLSYQNLFDATLDAMYSALEKAGGAALEIVVSESGWPSDGGNAATIDNARTYNQNLIQHVRNGTPKRPGMPIETYIFAMFNENKKDGDEVERHFGLFYPNKDPVYQINF</sequence>
<evidence type="ECO:0000256" key="4">
    <source>
        <dbReference type="RuleBase" id="RU004335"/>
    </source>
</evidence>